<reference evidence="4 5" key="1">
    <citation type="submission" date="2019-03" db="EMBL/GenBank/DDBJ databases">
        <title>Genomic Encyclopedia of Type Strains, Phase IV (KMG-IV): sequencing the most valuable type-strain genomes for metagenomic binning, comparative biology and taxonomic classification.</title>
        <authorList>
            <person name="Goeker M."/>
        </authorList>
    </citation>
    <scope>NUCLEOTIDE SEQUENCE [LARGE SCALE GENOMIC DNA]</scope>
    <source>
        <strain evidence="4 5">DSM 102969</strain>
    </source>
</reference>
<sequence>MTKRKAAAVLVAAIAAATSFGTARAQDGNFSEAVELIDPHNLRVCADPASMPFSNDKSQGFENRIAEFLSTKVGKPLTYTWYPMATGFVRKTLGEKRCDVIIGYAQGDELVQNTNAYYRTSYVLVTKPGSKADGVDTLEDPRLKGLRIGLVAGTPPGDNIAINGLMGRVKPYPLMVDTRYTHVPEMMVKDLVDGVTDVAIFWGPIGGYYAKQNGLTAVPLVKETRGPRLTYRITMGVRASDQNWKRQLNTLIRENQKEINAILLEFGVPLLDEKDRPITQ</sequence>
<keyword evidence="1 2" id="KW-0732">Signal</keyword>
<evidence type="ECO:0000259" key="3">
    <source>
        <dbReference type="SMART" id="SM00062"/>
    </source>
</evidence>
<feature type="chain" id="PRO_5020489792" evidence="2">
    <location>
        <begin position="26"/>
        <end position="280"/>
    </location>
</feature>
<dbReference type="AlphaFoldDB" id="A0A4R6RLL9"/>
<feature type="signal peptide" evidence="2">
    <location>
        <begin position="1"/>
        <end position="25"/>
    </location>
</feature>
<dbReference type="Gene3D" id="3.40.190.10">
    <property type="entry name" value="Periplasmic binding protein-like II"/>
    <property type="match status" value="2"/>
</dbReference>
<dbReference type="SMART" id="SM00062">
    <property type="entry name" value="PBPb"/>
    <property type="match status" value="1"/>
</dbReference>
<dbReference type="PANTHER" id="PTHR35936:SF17">
    <property type="entry name" value="ARGININE-BINDING EXTRACELLULAR PROTEIN ARTP"/>
    <property type="match status" value="1"/>
</dbReference>
<dbReference type="EMBL" id="SNXY01000006">
    <property type="protein sequence ID" value="TDP87553.1"/>
    <property type="molecule type" value="Genomic_DNA"/>
</dbReference>
<dbReference type="InterPro" id="IPR001638">
    <property type="entry name" value="Solute-binding_3/MltF_N"/>
</dbReference>
<dbReference type="PANTHER" id="PTHR35936">
    <property type="entry name" value="MEMBRANE-BOUND LYTIC MUREIN TRANSGLYCOSYLASE F"/>
    <property type="match status" value="1"/>
</dbReference>
<dbReference type="NCBIfam" id="TIGR03871">
    <property type="entry name" value="ABC_peri_MoxJ_2"/>
    <property type="match status" value="1"/>
</dbReference>
<proteinExistence type="predicted"/>
<protein>
    <submittedName>
        <fullName evidence="4">Amino acid ABC transporter substrate-binding protein (PAAT family)</fullName>
    </submittedName>
</protein>
<name>A0A4R6RLL9_9HYPH</name>
<gene>
    <name evidence="4" type="ORF">EDD54_1451</name>
</gene>
<dbReference type="OrthoDB" id="176845at2"/>
<comment type="caution">
    <text evidence="4">The sequence shown here is derived from an EMBL/GenBank/DDBJ whole genome shotgun (WGS) entry which is preliminary data.</text>
</comment>
<dbReference type="RefSeq" id="WP_126535335.1">
    <property type="nucleotide sequence ID" value="NZ_BSPM01000008.1"/>
</dbReference>
<dbReference type="SUPFAM" id="SSF53850">
    <property type="entry name" value="Periplasmic binding protein-like II"/>
    <property type="match status" value="1"/>
</dbReference>
<feature type="domain" description="Solute-binding protein family 3/N-terminal" evidence="3">
    <location>
        <begin position="41"/>
        <end position="269"/>
    </location>
</feature>
<accession>A0A4R6RLL9</accession>
<organism evidence="4 5">
    <name type="scientific">Oharaeibacter diazotrophicus</name>
    <dbReference type="NCBI Taxonomy" id="1920512"/>
    <lineage>
        <taxon>Bacteria</taxon>
        <taxon>Pseudomonadati</taxon>
        <taxon>Pseudomonadota</taxon>
        <taxon>Alphaproteobacteria</taxon>
        <taxon>Hyphomicrobiales</taxon>
        <taxon>Pleomorphomonadaceae</taxon>
        <taxon>Oharaeibacter</taxon>
    </lineage>
</organism>
<evidence type="ECO:0000256" key="1">
    <source>
        <dbReference type="ARBA" id="ARBA00022729"/>
    </source>
</evidence>
<keyword evidence="5" id="KW-1185">Reference proteome</keyword>
<dbReference type="Proteomes" id="UP000294547">
    <property type="component" value="Unassembled WGS sequence"/>
</dbReference>
<evidence type="ECO:0000313" key="4">
    <source>
        <dbReference type="EMBL" id="TDP87553.1"/>
    </source>
</evidence>
<evidence type="ECO:0000256" key="2">
    <source>
        <dbReference type="SAM" id="SignalP"/>
    </source>
</evidence>
<evidence type="ECO:0000313" key="5">
    <source>
        <dbReference type="Proteomes" id="UP000294547"/>
    </source>
</evidence>
<dbReference type="InterPro" id="IPR022448">
    <property type="entry name" value="Quinoprotein_dehydrogenase"/>
</dbReference>